<dbReference type="Proteomes" id="UP000250796">
    <property type="component" value="Chromosome MESINF"/>
</dbReference>
<sequence length="38" mass="4483">MVEMMWKILKNLPNFANHTITTTTDRIIGNYKVMKSEL</sequence>
<dbReference type="EMBL" id="LS974202">
    <property type="protein sequence ID" value="SSC12441.1"/>
    <property type="molecule type" value="Genomic_DNA"/>
</dbReference>
<accession>A0A7Z7LE77</accession>
<proteinExistence type="predicted"/>
<dbReference type="AlphaFoldDB" id="A0A7Z7LE77"/>
<evidence type="ECO:0000313" key="1">
    <source>
        <dbReference type="EMBL" id="SSC12441.1"/>
    </source>
</evidence>
<evidence type="ECO:0000313" key="2">
    <source>
        <dbReference type="Proteomes" id="UP000250796"/>
    </source>
</evidence>
<dbReference type="KEGG" id="minf:MESINF_0992"/>
<reference evidence="1 2" key="1">
    <citation type="submission" date="2017-01" db="EMBL/GenBank/DDBJ databases">
        <authorList>
            <person name="Erauso G."/>
        </authorList>
    </citation>
    <scope>NUCLEOTIDE SEQUENCE [LARGE SCALE GENOMIC DNA]</scope>
    <source>
        <strain evidence="1">MESINF1</strain>
    </source>
</reference>
<gene>
    <name evidence="1" type="ORF">MESINF_0992</name>
</gene>
<organism evidence="1 2">
    <name type="scientific">Mesotoga infera</name>
    <dbReference type="NCBI Taxonomy" id="1236046"/>
    <lineage>
        <taxon>Bacteria</taxon>
        <taxon>Thermotogati</taxon>
        <taxon>Thermotogota</taxon>
        <taxon>Thermotogae</taxon>
        <taxon>Kosmotogales</taxon>
        <taxon>Kosmotogaceae</taxon>
        <taxon>Mesotoga</taxon>
    </lineage>
</organism>
<keyword evidence="2" id="KW-1185">Reference proteome</keyword>
<protein>
    <submittedName>
        <fullName evidence="1">Uncharacterized protein</fullName>
    </submittedName>
</protein>
<name>A0A7Z7LE77_9BACT</name>